<dbReference type="Proteomes" id="UP000655443">
    <property type="component" value="Unassembled WGS sequence"/>
</dbReference>
<gene>
    <name evidence="1" type="ORF">GCM10010339_94720</name>
</gene>
<dbReference type="RefSeq" id="WP_189960125.1">
    <property type="nucleotide sequence ID" value="NZ_BMVG01000112.1"/>
</dbReference>
<sequence>MCLDQGTPAVRTVCAAYGVVESEYDFQERDEPVQSGGLGMQEGGAVADVAVGASVADEASDLGEQRDRVLIERLQELAG</sequence>
<evidence type="ECO:0000313" key="1">
    <source>
        <dbReference type="EMBL" id="GGW25148.1"/>
    </source>
</evidence>
<proteinExistence type="predicted"/>
<comment type="caution">
    <text evidence="1">The sequence shown here is derived from an EMBL/GenBank/DDBJ whole genome shotgun (WGS) entry which is preliminary data.</text>
</comment>
<dbReference type="EMBL" id="BMVG01000112">
    <property type="protein sequence ID" value="GGW25148.1"/>
    <property type="molecule type" value="Genomic_DNA"/>
</dbReference>
<name>A0A918IPA5_9ACTN</name>
<evidence type="ECO:0000313" key="2">
    <source>
        <dbReference type="Proteomes" id="UP000655443"/>
    </source>
</evidence>
<reference evidence="1" key="1">
    <citation type="journal article" date="2014" name="Int. J. Syst. Evol. Microbiol.">
        <title>Complete genome sequence of Corynebacterium casei LMG S-19264T (=DSM 44701T), isolated from a smear-ripened cheese.</title>
        <authorList>
            <consortium name="US DOE Joint Genome Institute (JGI-PGF)"/>
            <person name="Walter F."/>
            <person name="Albersmeier A."/>
            <person name="Kalinowski J."/>
            <person name="Ruckert C."/>
        </authorList>
    </citation>
    <scope>NUCLEOTIDE SEQUENCE</scope>
    <source>
        <strain evidence="1">JCM 4714</strain>
    </source>
</reference>
<dbReference type="AlphaFoldDB" id="A0A918IPA5"/>
<accession>A0A918IPA5</accession>
<reference evidence="1" key="2">
    <citation type="submission" date="2020-09" db="EMBL/GenBank/DDBJ databases">
        <authorList>
            <person name="Sun Q."/>
            <person name="Ohkuma M."/>
        </authorList>
    </citation>
    <scope>NUCLEOTIDE SEQUENCE</scope>
    <source>
        <strain evidence="1">JCM 4714</strain>
    </source>
</reference>
<protein>
    <submittedName>
        <fullName evidence="1">Uncharacterized protein</fullName>
    </submittedName>
</protein>
<keyword evidence="2" id="KW-1185">Reference proteome</keyword>
<organism evidence="1 2">
    <name type="scientific">Streptomyces alanosinicus</name>
    <dbReference type="NCBI Taxonomy" id="68171"/>
    <lineage>
        <taxon>Bacteria</taxon>
        <taxon>Bacillati</taxon>
        <taxon>Actinomycetota</taxon>
        <taxon>Actinomycetes</taxon>
        <taxon>Kitasatosporales</taxon>
        <taxon>Streptomycetaceae</taxon>
        <taxon>Streptomyces</taxon>
    </lineage>
</organism>